<dbReference type="Gene3D" id="3.40.50.300">
    <property type="entry name" value="P-loop containing nucleotide triphosphate hydrolases"/>
    <property type="match status" value="2"/>
</dbReference>
<dbReference type="InterPro" id="IPR047187">
    <property type="entry name" value="SF1_C_Upf1"/>
</dbReference>
<evidence type="ECO:0000256" key="2">
    <source>
        <dbReference type="ARBA" id="ARBA00022801"/>
    </source>
</evidence>
<dbReference type="PANTHER" id="PTHR43788:SF8">
    <property type="entry name" value="DNA-BINDING PROTEIN SMUBP-2"/>
    <property type="match status" value="1"/>
</dbReference>
<name>A0A7E4USE4_PANRE</name>
<dbReference type="GO" id="GO:0016787">
    <property type="term" value="F:hydrolase activity"/>
    <property type="evidence" value="ECO:0007669"/>
    <property type="project" value="UniProtKB-KW"/>
</dbReference>
<dbReference type="GO" id="GO:0005524">
    <property type="term" value="F:ATP binding"/>
    <property type="evidence" value="ECO:0007669"/>
    <property type="project" value="UniProtKB-KW"/>
</dbReference>
<dbReference type="PROSITE" id="PS51192">
    <property type="entry name" value="HELICASE_ATP_BIND_1"/>
    <property type="match status" value="1"/>
</dbReference>
<dbReference type="PANTHER" id="PTHR43788">
    <property type="entry name" value="DNA2/NAM7 HELICASE FAMILY MEMBER"/>
    <property type="match status" value="1"/>
</dbReference>
<dbReference type="InterPro" id="IPR027417">
    <property type="entry name" value="P-loop_NTPase"/>
</dbReference>
<dbReference type="SMART" id="SM00487">
    <property type="entry name" value="DEXDc"/>
    <property type="match status" value="1"/>
</dbReference>
<proteinExistence type="predicted"/>
<evidence type="ECO:0000313" key="6">
    <source>
        <dbReference type="Proteomes" id="UP000492821"/>
    </source>
</evidence>
<keyword evidence="1" id="KW-0547">Nucleotide-binding</keyword>
<reference evidence="7" key="2">
    <citation type="submission" date="2020-10" db="UniProtKB">
        <authorList>
            <consortium name="WormBaseParasite"/>
        </authorList>
    </citation>
    <scope>IDENTIFICATION</scope>
</reference>
<feature type="domain" description="Helicase ATP-binding" evidence="5">
    <location>
        <begin position="287"/>
        <end position="471"/>
    </location>
</feature>
<organism evidence="6 7">
    <name type="scientific">Panagrellus redivivus</name>
    <name type="common">Microworm</name>
    <dbReference type="NCBI Taxonomy" id="6233"/>
    <lineage>
        <taxon>Eukaryota</taxon>
        <taxon>Metazoa</taxon>
        <taxon>Ecdysozoa</taxon>
        <taxon>Nematoda</taxon>
        <taxon>Chromadorea</taxon>
        <taxon>Rhabditida</taxon>
        <taxon>Tylenchina</taxon>
        <taxon>Panagrolaimomorpha</taxon>
        <taxon>Panagrolaimoidea</taxon>
        <taxon>Panagrolaimidae</taxon>
        <taxon>Panagrellus</taxon>
    </lineage>
</organism>
<evidence type="ECO:0000259" key="5">
    <source>
        <dbReference type="PROSITE" id="PS51192"/>
    </source>
</evidence>
<protein>
    <submittedName>
        <fullName evidence="7">RNA helicase</fullName>
    </submittedName>
</protein>
<dbReference type="InterPro" id="IPR050534">
    <property type="entry name" value="Coronavir_polyprotein_1ab"/>
</dbReference>
<evidence type="ECO:0000256" key="1">
    <source>
        <dbReference type="ARBA" id="ARBA00022741"/>
    </source>
</evidence>
<keyword evidence="2" id="KW-0378">Hydrolase</keyword>
<accession>A0A7E4USE4</accession>
<evidence type="ECO:0000256" key="4">
    <source>
        <dbReference type="ARBA" id="ARBA00022840"/>
    </source>
</evidence>
<evidence type="ECO:0000313" key="7">
    <source>
        <dbReference type="WBParaSite" id="Pan_g11930.t1"/>
    </source>
</evidence>
<sequence>MYYTPHNGGHILNKKSQHYLANIDLNQQEWRFKTMFVIELFDRCKENKVEVLNVNALKELAQPEIWKTLNSTVTNAKTAAEKFMLFVQINFVADSLAHQNPISLKARLSARQMKRWSTSVQVYEIKFSDDDKTQGLRRGMILAFRVLGDNAMPKKLFEITRVDGLTCCLRMGWSDYDKYKDKDLVVWINVNYKLYEVQYVCIKDIVYKKQIHNKLCFEDSPKIKAGYSTDYVTRELMHHDQYYNNRNDNSETDDDDDFQEITAPKQRQPAFYNKVEYNAVQKKAVDELTKDTDSTFVLFGPPGTGKTVTLVEAIVRIVRNGGRVLVCAPSNKAADVIAEMLIKRGQYEPKQLLRLISQNRDYNDISLSIRKHCGVEIMPTPEEPIQYFVVKSLNYYDIVVSTLGTAPNFRKFNQRRFSHIVVDEAGQAPEMEIWTTLSTYADNKARLILAGDPQQLGPYAIQLLEKPEYGYKDSMLTRLMARQDFQKDQTKMIQLHHSYRAHRHILSCYSRLFYNNSLIPTKNKDHSSLENWKGLRVPSFPFLFIDVDGECQQHGDESFSNAAEMLVILQVTNSIRQHLRNDDEIGIVSPYRHQSALIQSHLKDSNITVASVEKFQGSERRVILITAVRNGMRLGFLKDPRRLNTAISRAQHLLIIVGHAESLENIPHWEQIIRYCKDNNSFVQYGLDDWSC</sequence>
<keyword evidence="6" id="KW-1185">Reference proteome</keyword>
<dbReference type="SUPFAM" id="SSF52540">
    <property type="entry name" value="P-loop containing nucleoside triphosphate hydrolases"/>
    <property type="match status" value="1"/>
</dbReference>
<dbReference type="InterPro" id="IPR041679">
    <property type="entry name" value="DNA2/NAM7-like_C"/>
</dbReference>
<dbReference type="CDD" id="cd18808">
    <property type="entry name" value="SF1_C_Upf1"/>
    <property type="match status" value="1"/>
</dbReference>
<dbReference type="WBParaSite" id="Pan_g11930.t1">
    <property type="protein sequence ID" value="Pan_g11930.t1"/>
    <property type="gene ID" value="Pan_g11930"/>
</dbReference>
<evidence type="ECO:0000256" key="3">
    <source>
        <dbReference type="ARBA" id="ARBA00022806"/>
    </source>
</evidence>
<dbReference type="GO" id="GO:0043139">
    <property type="term" value="F:5'-3' DNA helicase activity"/>
    <property type="evidence" value="ECO:0007669"/>
    <property type="project" value="TreeGrafter"/>
</dbReference>
<keyword evidence="3" id="KW-0347">Helicase</keyword>
<dbReference type="Pfam" id="PF13604">
    <property type="entry name" value="AAA_30"/>
    <property type="match status" value="1"/>
</dbReference>
<keyword evidence="4" id="KW-0067">ATP-binding</keyword>
<dbReference type="InterPro" id="IPR014001">
    <property type="entry name" value="Helicase_ATP-bd"/>
</dbReference>
<reference evidence="6" key="1">
    <citation type="journal article" date="2013" name="Genetics">
        <title>The draft genome and transcriptome of Panagrellus redivivus are shaped by the harsh demands of a free-living lifestyle.</title>
        <authorList>
            <person name="Srinivasan J."/>
            <person name="Dillman A.R."/>
            <person name="Macchietto M.G."/>
            <person name="Heikkinen L."/>
            <person name="Lakso M."/>
            <person name="Fracchia K.M."/>
            <person name="Antoshechkin I."/>
            <person name="Mortazavi A."/>
            <person name="Wong G."/>
            <person name="Sternberg P.W."/>
        </authorList>
    </citation>
    <scope>NUCLEOTIDE SEQUENCE [LARGE SCALE GENOMIC DNA]</scope>
    <source>
        <strain evidence="6">MT8872</strain>
    </source>
</reference>
<dbReference type="Pfam" id="PF13087">
    <property type="entry name" value="AAA_12"/>
    <property type="match status" value="1"/>
</dbReference>
<dbReference type="Proteomes" id="UP000492821">
    <property type="component" value="Unassembled WGS sequence"/>
</dbReference>
<dbReference type="AlphaFoldDB" id="A0A7E4USE4"/>